<keyword evidence="4 6" id="KW-0547">Nucleotide-binding</keyword>
<protein>
    <recommendedName>
        <fullName evidence="6">Probable 2-(5''-triphosphoribosyl)-3'-dephosphocoenzyme-A synthase</fullName>
        <shortName evidence="6">2-(5''-triphosphoribosyl)-3'-dephospho-CoA synthase</shortName>
        <ecNumber evidence="6">2.4.2.52</ecNumber>
    </recommendedName>
</protein>
<name>A0ABN8TLG5_9ENTR</name>
<dbReference type="RefSeq" id="WP_253899343.1">
    <property type="nucleotide sequence ID" value="NZ_CALSBS010000047.1"/>
</dbReference>
<dbReference type="Gene3D" id="1.10.4200.10">
    <property type="entry name" value="Triphosphoribosyl-dephospho-CoA protein"/>
    <property type="match status" value="2"/>
</dbReference>
<dbReference type="PANTHER" id="PTHR30201:SF2">
    <property type="entry name" value="2-(5''-TRIPHOSPHORIBOSYL)-3'-DEPHOSPHOCOENZYME-A SYNTHASE"/>
    <property type="match status" value="1"/>
</dbReference>
<dbReference type="HAMAP" id="MF_00397">
    <property type="entry name" value="CitG"/>
    <property type="match status" value="1"/>
</dbReference>
<comment type="catalytic activity">
    <reaction evidence="1 6">
        <text>3'-dephospho-CoA + ATP = 2'-(5''-triphospho-alpha-D-ribosyl)-3'-dephospho-CoA + adenine</text>
        <dbReference type="Rhea" id="RHEA:15117"/>
        <dbReference type="ChEBI" id="CHEBI:16708"/>
        <dbReference type="ChEBI" id="CHEBI:30616"/>
        <dbReference type="ChEBI" id="CHEBI:57328"/>
        <dbReference type="ChEBI" id="CHEBI:61378"/>
        <dbReference type="EC" id="2.4.2.52"/>
    </reaction>
</comment>
<dbReference type="NCBIfam" id="TIGR03125">
    <property type="entry name" value="citrate_citG"/>
    <property type="match status" value="1"/>
</dbReference>
<comment type="similarity">
    <text evidence="2 6">Belongs to the CitG/MdcB family.</text>
</comment>
<accession>A0ABN8TLG5</accession>
<gene>
    <name evidence="6" type="primary">citG</name>
    <name evidence="7" type="ORF">FBBNIHIM_25155</name>
</gene>
<dbReference type="EC" id="2.4.2.52" evidence="6"/>
<evidence type="ECO:0000313" key="7">
    <source>
        <dbReference type="EMBL" id="CAH6662393.1"/>
    </source>
</evidence>
<dbReference type="EMBL" id="CALSBS010000047">
    <property type="protein sequence ID" value="CAH6662393.1"/>
    <property type="molecule type" value="Genomic_DNA"/>
</dbReference>
<dbReference type="InterPro" id="IPR002736">
    <property type="entry name" value="CitG"/>
</dbReference>
<evidence type="ECO:0000256" key="3">
    <source>
        <dbReference type="ARBA" id="ARBA00022679"/>
    </source>
</evidence>
<evidence type="ECO:0000256" key="5">
    <source>
        <dbReference type="ARBA" id="ARBA00022840"/>
    </source>
</evidence>
<evidence type="ECO:0000256" key="4">
    <source>
        <dbReference type="ARBA" id="ARBA00022741"/>
    </source>
</evidence>
<proteinExistence type="inferred from homology"/>
<evidence type="ECO:0000256" key="2">
    <source>
        <dbReference type="ARBA" id="ARBA00006812"/>
    </source>
</evidence>
<dbReference type="Proteomes" id="UP001152651">
    <property type="component" value="Unassembled WGS sequence"/>
</dbReference>
<evidence type="ECO:0000313" key="8">
    <source>
        <dbReference type="Proteomes" id="UP001152651"/>
    </source>
</evidence>
<evidence type="ECO:0000256" key="1">
    <source>
        <dbReference type="ARBA" id="ARBA00001210"/>
    </source>
</evidence>
<reference evidence="7" key="1">
    <citation type="submission" date="2022-05" db="EMBL/GenBank/DDBJ databases">
        <authorList>
            <person name="Blom J."/>
        </authorList>
    </citation>
    <scope>NUCLEOTIDE SEQUENCE</scope>
    <source>
        <strain evidence="7">Type strain: CPO20170097</strain>
    </source>
</reference>
<evidence type="ECO:0000256" key="6">
    <source>
        <dbReference type="HAMAP-Rule" id="MF_00397"/>
    </source>
</evidence>
<keyword evidence="8" id="KW-1185">Reference proteome</keyword>
<dbReference type="InterPro" id="IPR017551">
    <property type="entry name" value="TriPribosyl-deP-CoA_syn_CitG"/>
</dbReference>
<keyword evidence="5 6" id="KW-0067">ATP-binding</keyword>
<comment type="caution">
    <text evidence="7">The sequence shown here is derived from an EMBL/GenBank/DDBJ whole genome shotgun (WGS) entry which is preliminary data.</text>
</comment>
<sequence length="282" mass="31018">MAGLLAIKPRVINVAALAEEALWQELELTPKPGLVDKSNNGSHRDMDHALFVRSIQAISPWFSRFEEAGRTFSRRAKSEQLSLLRPMGIACEQAMLRATHGVNTHKGGVFALGLLCFAAGRLAENGEQINALSLSSQVSGLCQGMVQRELASRTSMATAGERQFHQFGLTGARGEAESGFATVMRYVLPYWNPRAMHEMLLRLMAVNPDSNLVSRGGIVGLRDVQMYAQQLLSRGWEYDDLVRMDKQLIERNLSPGGSADLLSVAWVLGECKHYPLPPKGRG</sequence>
<organism evidence="7 8">
    <name type="scientific">Pseudocitrobacter vendiensis</name>
    <dbReference type="NCBI Taxonomy" id="2488306"/>
    <lineage>
        <taxon>Bacteria</taxon>
        <taxon>Pseudomonadati</taxon>
        <taxon>Pseudomonadota</taxon>
        <taxon>Gammaproteobacteria</taxon>
        <taxon>Enterobacterales</taxon>
        <taxon>Enterobacteriaceae</taxon>
        <taxon>Pseudocitrobacter</taxon>
    </lineage>
</organism>
<dbReference type="Pfam" id="PF01874">
    <property type="entry name" value="CitG"/>
    <property type="match status" value="1"/>
</dbReference>
<keyword evidence="3 6" id="KW-0808">Transferase</keyword>
<dbReference type="PANTHER" id="PTHR30201">
    <property type="entry name" value="TRIPHOSPHORIBOSYL-DEPHOSPHO-COA SYNTHASE"/>
    <property type="match status" value="1"/>
</dbReference>